<dbReference type="Proteomes" id="UP001058974">
    <property type="component" value="Chromosome 7"/>
</dbReference>
<comment type="caution">
    <text evidence="2">The sequence shown here is derived from an EMBL/GenBank/DDBJ whole genome shotgun (WGS) entry which is preliminary data.</text>
</comment>
<keyword evidence="3" id="KW-1185">Reference proteome</keyword>
<sequence>MPTYAKFMNDITSKRRTIDTNLIILTETCSAILKGMRIPMKKKDRGAVTIPCTIGGRMTLQFADHSVKKPYGIDEDVLVQIDKFVFPVDFVILEMTEDEEIPLILGRPFLETRRCLINIEEGTMTSMVYDEELKIDVRNTMKYKGDIRISHTIEVLDQVMTYDSPLNAPQLPLERVLSLFIFDSGKEVDNGESKVLAMMDAQPPWKGSRPHRWEDLRLPQTSEEDKEPNKGTKLKQLPENMKYVFLNSEGICPTIINSSLKNIQEEKLIQVLKKYKNAIGWEIEDLKGIILMVCMHKILMEYDHKYVVQPQRRLNPAMKEVVQKEVVKLLDACLIYPICDNPWLSPVHVFPKKGEPLS</sequence>
<dbReference type="Gene3D" id="2.40.70.10">
    <property type="entry name" value="Acid Proteases"/>
    <property type="match status" value="1"/>
</dbReference>
<dbReference type="Gene3D" id="3.10.10.10">
    <property type="entry name" value="HIV Type 1 Reverse Transcriptase, subunit A, domain 1"/>
    <property type="match status" value="1"/>
</dbReference>
<evidence type="ECO:0000256" key="1">
    <source>
        <dbReference type="SAM" id="MobiDB-lite"/>
    </source>
</evidence>
<dbReference type="CDD" id="cd00303">
    <property type="entry name" value="retropepsin_like"/>
    <property type="match status" value="1"/>
</dbReference>
<feature type="region of interest" description="Disordered" evidence="1">
    <location>
        <begin position="201"/>
        <end position="233"/>
    </location>
</feature>
<dbReference type="InterPro" id="IPR021109">
    <property type="entry name" value="Peptidase_aspartic_dom_sf"/>
</dbReference>
<organism evidence="2 3">
    <name type="scientific">Pisum sativum</name>
    <name type="common">Garden pea</name>
    <name type="synonym">Lathyrus oleraceus</name>
    <dbReference type="NCBI Taxonomy" id="3888"/>
    <lineage>
        <taxon>Eukaryota</taxon>
        <taxon>Viridiplantae</taxon>
        <taxon>Streptophyta</taxon>
        <taxon>Embryophyta</taxon>
        <taxon>Tracheophyta</taxon>
        <taxon>Spermatophyta</taxon>
        <taxon>Magnoliopsida</taxon>
        <taxon>eudicotyledons</taxon>
        <taxon>Gunneridae</taxon>
        <taxon>Pentapetalae</taxon>
        <taxon>rosids</taxon>
        <taxon>fabids</taxon>
        <taxon>Fabales</taxon>
        <taxon>Fabaceae</taxon>
        <taxon>Papilionoideae</taxon>
        <taxon>50 kb inversion clade</taxon>
        <taxon>NPAAA clade</taxon>
        <taxon>Hologalegina</taxon>
        <taxon>IRL clade</taxon>
        <taxon>Fabeae</taxon>
        <taxon>Lathyrus</taxon>
    </lineage>
</organism>
<dbReference type="AlphaFoldDB" id="A0A9D4ZX25"/>
<gene>
    <name evidence="2" type="ORF">KIW84_073717</name>
</gene>
<reference evidence="2 3" key="1">
    <citation type="journal article" date="2022" name="Nat. Genet.">
        <title>Improved pea reference genome and pan-genome highlight genomic features and evolutionary characteristics.</title>
        <authorList>
            <person name="Yang T."/>
            <person name="Liu R."/>
            <person name="Luo Y."/>
            <person name="Hu S."/>
            <person name="Wang D."/>
            <person name="Wang C."/>
            <person name="Pandey M.K."/>
            <person name="Ge S."/>
            <person name="Xu Q."/>
            <person name="Li N."/>
            <person name="Li G."/>
            <person name="Huang Y."/>
            <person name="Saxena R.K."/>
            <person name="Ji Y."/>
            <person name="Li M."/>
            <person name="Yan X."/>
            <person name="He Y."/>
            <person name="Liu Y."/>
            <person name="Wang X."/>
            <person name="Xiang C."/>
            <person name="Varshney R.K."/>
            <person name="Ding H."/>
            <person name="Gao S."/>
            <person name="Zong X."/>
        </authorList>
    </citation>
    <scope>NUCLEOTIDE SEQUENCE [LARGE SCALE GENOMIC DNA]</scope>
    <source>
        <strain evidence="2 3">cv. Zhongwan 6</strain>
    </source>
</reference>
<dbReference type="PANTHER" id="PTHR33067">
    <property type="entry name" value="RNA-DIRECTED DNA POLYMERASE-RELATED"/>
    <property type="match status" value="1"/>
</dbReference>
<dbReference type="EMBL" id="JAMSHJ010000007">
    <property type="protein sequence ID" value="KAI5387726.1"/>
    <property type="molecule type" value="Genomic_DNA"/>
</dbReference>
<dbReference type="Gramene" id="Psat07G0371700-T1">
    <property type="protein sequence ID" value="KAI5387726.1"/>
    <property type="gene ID" value="KIW84_073717"/>
</dbReference>
<proteinExistence type="predicted"/>
<dbReference type="InterPro" id="IPR043502">
    <property type="entry name" value="DNA/RNA_pol_sf"/>
</dbReference>
<dbReference type="SUPFAM" id="SSF56672">
    <property type="entry name" value="DNA/RNA polymerases"/>
    <property type="match status" value="1"/>
</dbReference>
<name>A0A9D4ZX25_PEA</name>
<accession>A0A9D4ZX25</accession>
<protein>
    <submittedName>
        <fullName evidence="2">Uncharacterized protein</fullName>
    </submittedName>
</protein>
<evidence type="ECO:0000313" key="3">
    <source>
        <dbReference type="Proteomes" id="UP001058974"/>
    </source>
</evidence>
<evidence type="ECO:0000313" key="2">
    <source>
        <dbReference type="EMBL" id="KAI5387726.1"/>
    </source>
</evidence>
<dbReference type="PANTHER" id="PTHR33067:SF9">
    <property type="entry name" value="RNA-DIRECTED DNA POLYMERASE"/>
    <property type="match status" value="1"/>
</dbReference>